<protein>
    <submittedName>
        <fullName evidence="1">Pentatricopeptide repeat-containing protein, mitochondrial</fullName>
    </submittedName>
</protein>
<dbReference type="PANTHER" id="PTHR47205">
    <property type="entry name" value="OS07G0599000 PROTEIN"/>
    <property type="match status" value="1"/>
</dbReference>
<reference evidence="1" key="1">
    <citation type="submission" date="2020-06" db="EMBL/GenBank/DDBJ databases">
        <authorList>
            <person name="Li T."/>
            <person name="Hu X."/>
            <person name="Zhang T."/>
            <person name="Song X."/>
            <person name="Zhang H."/>
            <person name="Dai N."/>
            <person name="Sheng W."/>
            <person name="Hou X."/>
            <person name="Wei L."/>
        </authorList>
    </citation>
    <scope>NUCLEOTIDE SEQUENCE</scope>
    <source>
        <strain evidence="1">KEN1</strain>
        <tissue evidence="1">Leaf</tissue>
    </source>
</reference>
<accession>A0AAW2X5J9</accession>
<dbReference type="AlphaFoldDB" id="A0AAW2X5J9"/>
<comment type="caution">
    <text evidence="1">The sequence shown here is derived from an EMBL/GenBank/DDBJ whole genome shotgun (WGS) entry which is preliminary data.</text>
</comment>
<gene>
    <name evidence="1" type="ORF">Slati_1443000</name>
</gene>
<reference evidence="1" key="2">
    <citation type="journal article" date="2024" name="Plant">
        <title>Genomic evolution and insights into agronomic trait innovations of Sesamum species.</title>
        <authorList>
            <person name="Miao H."/>
            <person name="Wang L."/>
            <person name="Qu L."/>
            <person name="Liu H."/>
            <person name="Sun Y."/>
            <person name="Le M."/>
            <person name="Wang Q."/>
            <person name="Wei S."/>
            <person name="Zheng Y."/>
            <person name="Lin W."/>
            <person name="Duan Y."/>
            <person name="Cao H."/>
            <person name="Xiong S."/>
            <person name="Wang X."/>
            <person name="Wei L."/>
            <person name="Li C."/>
            <person name="Ma Q."/>
            <person name="Ju M."/>
            <person name="Zhao R."/>
            <person name="Li G."/>
            <person name="Mu C."/>
            <person name="Tian Q."/>
            <person name="Mei H."/>
            <person name="Zhang T."/>
            <person name="Gao T."/>
            <person name="Zhang H."/>
        </authorList>
    </citation>
    <scope>NUCLEOTIDE SEQUENCE</scope>
    <source>
        <strain evidence="1">KEN1</strain>
    </source>
</reference>
<dbReference type="InterPro" id="IPR044605">
    <property type="entry name" value="At1g26460-like"/>
</dbReference>
<name>A0AAW2X5J9_9LAMI</name>
<evidence type="ECO:0000313" key="1">
    <source>
        <dbReference type="EMBL" id="KAL0448866.1"/>
    </source>
</evidence>
<dbReference type="EMBL" id="JACGWN010000005">
    <property type="protein sequence ID" value="KAL0448866.1"/>
    <property type="molecule type" value="Genomic_DNA"/>
</dbReference>
<proteinExistence type="predicted"/>
<organism evidence="1">
    <name type="scientific">Sesamum latifolium</name>
    <dbReference type="NCBI Taxonomy" id="2727402"/>
    <lineage>
        <taxon>Eukaryota</taxon>
        <taxon>Viridiplantae</taxon>
        <taxon>Streptophyta</taxon>
        <taxon>Embryophyta</taxon>
        <taxon>Tracheophyta</taxon>
        <taxon>Spermatophyta</taxon>
        <taxon>Magnoliopsida</taxon>
        <taxon>eudicotyledons</taxon>
        <taxon>Gunneridae</taxon>
        <taxon>Pentapetalae</taxon>
        <taxon>asterids</taxon>
        <taxon>lamiids</taxon>
        <taxon>Lamiales</taxon>
        <taxon>Pedaliaceae</taxon>
        <taxon>Sesamum</taxon>
    </lineage>
</organism>
<sequence length="91" mass="9841">MNCSRGEDASPTVLLSLDEGLVVSALRSAGRTYNSRLLDGSWAALNGSLRQKKVPNPESYLAKIYAHANMGNLQKAFSVLHEFEAAHGHSN</sequence>
<dbReference type="PANTHER" id="PTHR47205:SF1">
    <property type="entry name" value="OS07G0599000 PROTEIN"/>
    <property type="match status" value="1"/>
</dbReference>